<sequence length="609" mass="70302">MTNENSTAEYNDCDITEPVAVSSPAATAMDATRLVDGTSSYAVENGQESVERRNRPRFPSFEPENESFPWKMLPETIRAAVIEICRNDKVAVPIAVQAVMSAVSLSCQDLIWIDRGIGEKSVCSLYMLVVADTGARKSRADSAVTSTIEEYDREKRAEYSARIEEERYLAKERRRNIEELERDARAWRRQIRTLIIRESKRDDDIVKAAKAELVEVERRLAELNRKESEYQVPRLQRVFYSKIPIRQLQQSLAENWPSAGLFSDEGAAILSARNESDMSSLDELWDGKAIDVAGRTARESFFVEDPRLTMSLMVQPVVFDRFLERKGELAKGIGFMSRVLLSRPDTPYGKRIIDTSVPRLTDWTELFNRRIHSLLSHAHSELILRERARKTLYFSRTAQEAWEKDFNEMELATADDGQMVYEREFVNRYAEHVARLAALFHFFENGKIGEQNRGDDAAEREIPEATVTSAIHVIRWYLSEFRNVFNPEVALREMAHYVLQRLKRMLDAKNQGELVEPVGNEDHRANCRVAYHHLRENCSRYGLKKTEKFDQVIRWLEINGNIAIRGKVAGQRGSNRELKSIEINYRPIGLGTGRTRYKFYWELNDPVMR</sequence>
<feature type="coiled-coil region" evidence="1">
    <location>
        <begin position="163"/>
        <end position="226"/>
    </location>
</feature>
<dbReference type="EMBL" id="CP032519">
    <property type="protein sequence ID" value="QEZ48021.1"/>
    <property type="molecule type" value="Genomic_DNA"/>
</dbReference>
<keyword evidence="1" id="KW-0175">Coiled coil</keyword>
<protein>
    <submittedName>
        <fullName evidence="3">DUF3987 domain-containing protein</fullName>
    </submittedName>
</protein>
<proteinExistence type="predicted"/>
<gene>
    <name evidence="3" type="ORF">D2917_28535</name>
</gene>
<reference evidence="3 4" key="1">
    <citation type="submission" date="2018-09" db="EMBL/GenBank/DDBJ databases">
        <title>Complete genome sequence of Cupriavidus oxalaticus T2, a bacterium capable of phenol tolerance and degradation.</title>
        <authorList>
            <person name="Yan J."/>
        </authorList>
    </citation>
    <scope>NUCLEOTIDE SEQUENCE [LARGE SCALE GENOMIC DNA]</scope>
    <source>
        <strain evidence="3 4">T2</strain>
    </source>
</reference>
<dbReference type="InterPro" id="IPR025048">
    <property type="entry name" value="DUF3987"/>
</dbReference>
<evidence type="ECO:0000256" key="2">
    <source>
        <dbReference type="SAM" id="MobiDB-lite"/>
    </source>
</evidence>
<evidence type="ECO:0000313" key="4">
    <source>
        <dbReference type="Proteomes" id="UP000325743"/>
    </source>
</evidence>
<feature type="region of interest" description="Disordered" evidence="2">
    <location>
        <begin position="44"/>
        <end position="65"/>
    </location>
</feature>
<dbReference type="RefSeq" id="WP_151072648.1">
    <property type="nucleotide sequence ID" value="NZ_CP032519.1"/>
</dbReference>
<dbReference type="Pfam" id="PF13148">
    <property type="entry name" value="DUF3987"/>
    <property type="match status" value="1"/>
</dbReference>
<accession>A0A5P3VRZ2</accession>
<evidence type="ECO:0000313" key="3">
    <source>
        <dbReference type="EMBL" id="QEZ48021.1"/>
    </source>
</evidence>
<dbReference type="Proteomes" id="UP000325743">
    <property type="component" value="Chromosome 2"/>
</dbReference>
<organism evidence="3 4">
    <name type="scientific">Cupriavidus oxalaticus</name>
    <dbReference type="NCBI Taxonomy" id="96344"/>
    <lineage>
        <taxon>Bacteria</taxon>
        <taxon>Pseudomonadati</taxon>
        <taxon>Pseudomonadota</taxon>
        <taxon>Betaproteobacteria</taxon>
        <taxon>Burkholderiales</taxon>
        <taxon>Burkholderiaceae</taxon>
        <taxon>Cupriavidus</taxon>
    </lineage>
</organism>
<dbReference type="AlphaFoldDB" id="A0A5P3VRZ2"/>
<evidence type="ECO:0000256" key="1">
    <source>
        <dbReference type="SAM" id="Coils"/>
    </source>
</evidence>
<name>A0A5P3VRZ2_9BURK</name>